<dbReference type="Gene3D" id="3.55.50.30">
    <property type="match status" value="1"/>
</dbReference>
<dbReference type="RefSeq" id="WP_133586310.1">
    <property type="nucleotide sequence ID" value="NZ_SNYV01000018.1"/>
</dbReference>
<dbReference type="OrthoDB" id="1099963at2"/>
<gene>
    <name evidence="4" type="ORF">CLV99_4154</name>
</gene>
<dbReference type="EMBL" id="SNYV01000018">
    <property type="protein sequence ID" value="TDQ73717.1"/>
    <property type="molecule type" value="Genomic_DNA"/>
</dbReference>
<dbReference type="Gene3D" id="2.60.120.1440">
    <property type="match status" value="1"/>
</dbReference>
<protein>
    <submittedName>
        <fullName evidence="4">FecR family protein</fullName>
    </submittedName>
</protein>
<dbReference type="GO" id="GO:0016989">
    <property type="term" value="F:sigma factor antagonist activity"/>
    <property type="evidence" value="ECO:0007669"/>
    <property type="project" value="TreeGrafter"/>
</dbReference>
<dbReference type="PANTHER" id="PTHR30273:SF2">
    <property type="entry name" value="PROTEIN FECR"/>
    <property type="match status" value="1"/>
</dbReference>
<organism evidence="4 5">
    <name type="scientific">Sphingobacterium yanglingense</name>
    <dbReference type="NCBI Taxonomy" id="1437280"/>
    <lineage>
        <taxon>Bacteria</taxon>
        <taxon>Pseudomonadati</taxon>
        <taxon>Bacteroidota</taxon>
        <taxon>Sphingobacteriia</taxon>
        <taxon>Sphingobacteriales</taxon>
        <taxon>Sphingobacteriaceae</taxon>
        <taxon>Sphingobacterium</taxon>
    </lineage>
</organism>
<keyword evidence="5" id="KW-1185">Reference proteome</keyword>
<name>A0A4R6W4T8_9SPHI</name>
<keyword evidence="1" id="KW-0472">Membrane</keyword>
<reference evidence="4 5" key="1">
    <citation type="submission" date="2019-03" db="EMBL/GenBank/DDBJ databases">
        <title>Genomic Encyclopedia of Archaeal and Bacterial Type Strains, Phase II (KMG-II): from individual species to whole genera.</title>
        <authorList>
            <person name="Goeker M."/>
        </authorList>
    </citation>
    <scope>NUCLEOTIDE SEQUENCE [LARGE SCALE GENOMIC DNA]</scope>
    <source>
        <strain evidence="4 5">DSM 28353</strain>
    </source>
</reference>
<dbReference type="InterPro" id="IPR006860">
    <property type="entry name" value="FecR"/>
</dbReference>
<dbReference type="PANTHER" id="PTHR30273">
    <property type="entry name" value="PERIPLASMIC SIGNAL SENSOR AND SIGMA FACTOR ACTIVATOR FECR-RELATED"/>
    <property type="match status" value="1"/>
</dbReference>
<evidence type="ECO:0000259" key="3">
    <source>
        <dbReference type="Pfam" id="PF16344"/>
    </source>
</evidence>
<evidence type="ECO:0000256" key="1">
    <source>
        <dbReference type="SAM" id="Phobius"/>
    </source>
</evidence>
<dbReference type="AlphaFoldDB" id="A0A4R6W4T8"/>
<dbReference type="InterPro" id="IPR012373">
    <property type="entry name" value="Ferrdict_sens_TM"/>
</dbReference>
<dbReference type="InterPro" id="IPR032508">
    <property type="entry name" value="FecR_C"/>
</dbReference>
<feature type="transmembrane region" description="Helical" evidence="1">
    <location>
        <begin position="79"/>
        <end position="100"/>
    </location>
</feature>
<comment type="caution">
    <text evidence="4">The sequence shown here is derived from an EMBL/GenBank/DDBJ whole genome shotgun (WGS) entry which is preliminary data.</text>
</comment>
<evidence type="ECO:0000259" key="2">
    <source>
        <dbReference type="Pfam" id="PF04773"/>
    </source>
</evidence>
<keyword evidence="1" id="KW-0812">Transmembrane</keyword>
<sequence length="387" mass="43219">MNQEQFRQLLKKHAEGERLSAAEEVQLREAYDQVLNEEIDAVQSDCFLEPADKVKDDLRRRIQQRIAGKRKKTFPFRKLQYVAAALLIGLMTTGAVYWYLGRSVGKPETLAETNDIQPGENTALLTLSDGSVIALNEVSDGTIATENGIRIDKDAEGRVTYTAQNELKTKSPAFNTISTPKGSQYQLVLPDGSTALLNAGSSLTYPVCFSEKERRVQMTGEVYFEVKKVAAPKGAVNKPFFVETATQEVQVLGTHFNINAYRDERAVRTTLVEGRVKVNTKDGRSAVLKPGQQTVLVQSLEVREADIQEQLSWVNGDFVFRGATLESVLRQVARWYDVEVECPAHLGKIRFTGMVSRSQPLSVIAKMIQSTKKAKVTIKERRFVVTD</sequence>
<dbReference type="Pfam" id="PF16344">
    <property type="entry name" value="FecR_C"/>
    <property type="match status" value="1"/>
</dbReference>
<dbReference type="Proteomes" id="UP000295292">
    <property type="component" value="Unassembled WGS sequence"/>
</dbReference>
<feature type="domain" description="Protein FecR C-terminal" evidence="3">
    <location>
        <begin position="317"/>
        <end position="385"/>
    </location>
</feature>
<evidence type="ECO:0000313" key="5">
    <source>
        <dbReference type="Proteomes" id="UP000295292"/>
    </source>
</evidence>
<keyword evidence="1" id="KW-1133">Transmembrane helix</keyword>
<proteinExistence type="predicted"/>
<feature type="domain" description="FecR protein" evidence="2">
    <location>
        <begin position="176"/>
        <end position="277"/>
    </location>
</feature>
<evidence type="ECO:0000313" key="4">
    <source>
        <dbReference type="EMBL" id="TDQ73717.1"/>
    </source>
</evidence>
<dbReference type="Pfam" id="PF04773">
    <property type="entry name" value="FecR"/>
    <property type="match status" value="1"/>
</dbReference>
<accession>A0A4R6W4T8</accession>